<keyword evidence="4" id="KW-1185">Reference proteome</keyword>
<reference evidence="3 4" key="1">
    <citation type="submission" date="2020-10" db="EMBL/GenBank/DDBJ databases">
        <title>Haloactinobacterium sp. RN3S43, a bacterium isolated from saline soil.</title>
        <authorList>
            <person name="Sun J.-Q."/>
        </authorList>
    </citation>
    <scope>NUCLEOTIDE SEQUENCE [LARGE SCALE GENOMIC DNA]</scope>
    <source>
        <strain evidence="3 4">RN3S43</strain>
    </source>
</reference>
<dbReference type="KEGG" id="halt:IM660_13785"/>
<keyword evidence="1" id="KW-0472">Membrane</keyword>
<feature type="transmembrane region" description="Helical" evidence="1">
    <location>
        <begin position="28"/>
        <end position="49"/>
    </location>
</feature>
<accession>A0A7M1SQL5</accession>
<dbReference type="Pfam" id="PF14258">
    <property type="entry name" value="DUF4350"/>
    <property type="match status" value="1"/>
</dbReference>
<dbReference type="Proteomes" id="UP000593758">
    <property type="component" value="Chromosome"/>
</dbReference>
<protein>
    <submittedName>
        <fullName evidence="3">DUF4350 domain-containing protein</fullName>
    </submittedName>
</protein>
<sequence>MSTITARGSRLGSRTDSASERRSNRRGLIIVACAVVLLLAGTIVLNLLAPPQNNEPYSSSNPEPDGGRAAAQILGEHGVSVQEVTTTQAVLDAAGPGSTLLVTDPGALREAQQEALRDVPSDIVLTNLDFGSLEALTDQITATGGGAVGTYTAECTDEHAAAAGEIVTSGPGALVGEDAEGCFPIGDDDAGTSYAFATWTVGNQRWYAMPNAFPLSNEGLPQAGNAALVLRILGQHDRLTWYVPDPADQFGIDSETGPPPVIPPAVWWFGALLTLAVVLWRGRHLGRVVVEPLPVVVRATETIRGRGRLYRRARAFGHAGAALRAGTVRRLAQRTGLPRTAQPYEVVEALARASGRRPEEIDSLLYGPPPTDDSTLLSLTHALDTLEGEVHRS</sequence>
<keyword evidence="1" id="KW-0812">Transmembrane</keyword>
<proteinExistence type="predicted"/>
<dbReference type="InterPro" id="IPR025646">
    <property type="entry name" value="DUF4350"/>
</dbReference>
<evidence type="ECO:0000313" key="4">
    <source>
        <dbReference type="Proteomes" id="UP000593758"/>
    </source>
</evidence>
<evidence type="ECO:0000313" key="3">
    <source>
        <dbReference type="EMBL" id="QOR69731.1"/>
    </source>
</evidence>
<evidence type="ECO:0000256" key="1">
    <source>
        <dbReference type="SAM" id="Phobius"/>
    </source>
</evidence>
<dbReference type="AlphaFoldDB" id="A0A7M1SQL5"/>
<evidence type="ECO:0000259" key="2">
    <source>
        <dbReference type="Pfam" id="PF14258"/>
    </source>
</evidence>
<gene>
    <name evidence="3" type="ORF">IM660_13785</name>
</gene>
<dbReference type="RefSeq" id="WP_193496321.1">
    <property type="nucleotide sequence ID" value="NZ_CP063169.1"/>
</dbReference>
<organism evidence="3 4">
    <name type="scientific">Ruania alkalisoli</name>
    <dbReference type="NCBI Taxonomy" id="2779775"/>
    <lineage>
        <taxon>Bacteria</taxon>
        <taxon>Bacillati</taxon>
        <taxon>Actinomycetota</taxon>
        <taxon>Actinomycetes</taxon>
        <taxon>Micrococcales</taxon>
        <taxon>Ruaniaceae</taxon>
        <taxon>Ruania</taxon>
    </lineage>
</organism>
<feature type="domain" description="DUF4350" evidence="2">
    <location>
        <begin position="59"/>
        <end position="233"/>
    </location>
</feature>
<keyword evidence="1" id="KW-1133">Transmembrane helix</keyword>
<dbReference type="EMBL" id="CP063169">
    <property type="protein sequence ID" value="QOR69731.1"/>
    <property type="molecule type" value="Genomic_DNA"/>
</dbReference>
<name>A0A7M1SQL5_9MICO</name>